<dbReference type="Proteomes" id="UP000824782">
    <property type="component" value="Unassembled WGS sequence"/>
</dbReference>
<dbReference type="AlphaFoldDB" id="A0AAV7A492"/>
<protein>
    <submittedName>
        <fullName evidence="2">Uncharacterized protein</fullName>
    </submittedName>
</protein>
<feature type="region of interest" description="Disordered" evidence="1">
    <location>
        <begin position="1"/>
        <end position="34"/>
    </location>
</feature>
<proteinExistence type="predicted"/>
<feature type="compositionally biased region" description="Polar residues" evidence="1">
    <location>
        <begin position="17"/>
        <end position="34"/>
    </location>
</feature>
<dbReference type="EMBL" id="WNYA01000009">
    <property type="protein sequence ID" value="KAG8555048.1"/>
    <property type="molecule type" value="Genomic_DNA"/>
</dbReference>
<evidence type="ECO:0000313" key="2">
    <source>
        <dbReference type="EMBL" id="KAG8555048.1"/>
    </source>
</evidence>
<keyword evidence="3" id="KW-1185">Reference proteome</keyword>
<accession>A0AAV7A492</accession>
<name>A0AAV7A492_ENGPU</name>
<comment type="caution">
    <text evidence="2">The sequence shown here is derived from an EMBL/GenBank/DDBJ whole genome shotgun (WGS) entry which is preliminary data.</text>
</comment>
<evidence type="ECO:0000256" key="1">
    <source>
        <dbReference type="SAM" id="MobiDB-lite"/>
    </source>
</evidence>
<evidence type="ECO:0000313" key="3">
    <source>
        <dbReference type="Proteomes" id="UP000824782"/>
    </source>
</evidence>
<sequence length="81" mass="8672">MPGGATAPEVSLPPSDTPWTPSLNMVHSSASARGTSTDARSHYSYCPALLVLSTQNQVLHQFFQMEIRPISCAPLTCALLN</sequence>
<gene>
    <name evidence="2" type="ORF">GDO81_017561</name>
</gene>
<organism evidence="2 3">
    <name type="scientific">Engystomops pustulosus</name>
    <name type="common">Tungara frog</name>
    <name type="synonym">Physalaemus pustulosus</name>
    <dbReference type="NCBI Taxonomy" id="76066"/>
    <lineage>
        <taxon>Eukaryota</taxon>
        <taxon>Metazoa</taxon>
        <taxon>Chordata</taxon>
        <taxon>Craniata</taxon>
        <taxon>Vertebrata</taxon>
        <taxon>Euteleostomi</taxon>
        <taxon>Amphibia</taxon>
        <taxon>Batrachia</taxon>
        <taxon>Anura</taxon>
        <taxon>Neobatrachia</taxon>
        <taxon>Hyloidea</taxon>
        <taxon>Leptodactylidae</taxon>
        <taxon>Leiuperinae</taxon>
        <taxon>Engystomops</taxon>
    </lineage>
</organism>
<reference evidence="2" key="1">
    <citation type="thesis" date="2020" institute="ProQuest LLC" country="789 East Eisenhower Parkway, Ann Arbor, MI, USA">
        <title>Comparative Genomics and Chromosome Evolution.</title>
        <authorList>
            <person name="Mudd A.B."/>
        </authorList>
    </citation>
    <scope>NUCLEOTIDE SEQUENCE</scope>
    <source>
        <strain evidence="2">237g6f4</strain>
        <tissue evidence="2">Blood</tissue>
    </source>
</reference>